<dbReference type="Proteomes" id="UP000703269">
    <property type="component" value="Unassembled WGS sequence"/>
</dbReference>
<keyword evidence="3" id="KW-1185">Reference proteome</keyword>
<proteinExistence type="predicted"/>
<gene>
    <name evidence="2" type="ORF">PsYK624_172720</name>
</gene>
<feature type="region of interest" description="Disordered" evidence="1">
    <location>
        <begin position="164"/>
        <end position="192"/>
    </location>
</feature>
<sequence>MRNALALFAVPSSFRNIVSLAGRLHRCFAECLAYLRWYHVTQRIAPSSRVREQVDLEPGIDGLGVMGAFCTDQSIAQQLYAAGVPVWYVQMRHMVGNIQIEGRQPVHFTQPTDVVQDLAIAGGDVRRKVIAGEAHLAAIAEESEALLDIEHVALPAAFGLEDDEMEEEDWGHKGKGKGKGKGKASTYIQYQK</sequence>
<name>A0A9P3GSA1_9APHY</name>
<evidence type="ECO:0000313" key="3">
    <source>
        <dbReference type="Proteomes" id="UP000703269"/>
    </source>
</evidence>
<protein>
    <submittedName>
        <fullName evidence="2">Uncharacterized protein</fullName>
    </submittedName>
</protein>
<evidence type="ECO:0000256" key="1">
    <source>
        <dbReference type="SAM" id="MobiDB-lite"/>
    </source>
</evidence>
<evidence type="ECO:0000313" key="2">
    <source>
        <dbReference type="EMBL" id="GJF00968.1"/>
    </source>
</evidence>
<accession>A0A9P3GSA1</accession>
<comment type="caution">
    <text evidence="2">The sequence shown here is derived from an EMBL/GenBank/DDBJ whole genome shotgun (WGS) entry which is preliminary data.</text>
</comment>
<dbReference type="OrthoDB" id="2692137at2759"/>
<organism evidence="2 3">
    <name type="scientific">Phanerochaete sordida</name>
    <dbReference type="NCBI Taxonomy" id="48140"/>
    <lineage>
        <taxon>Eukaryota</taxon>
        <taxon>Fungi</taxon>
        <taxon>Dikarya</taxon>
        <taxon>Basidiomycota</taxon>
        <taxon>Agaricomycotina</taxon>
        <taxon>Agaricomycetes</taxon>
        <taxon>Polyporales</taxon>
        <taxon>Phanerochaetaceae</taxon>
        <taxon>Phanerochaete</taxon>
    </lineage>
</organism>
<feature type="compositionally biased region" description="Basic residues" evidence="1">
    <location>
        <begin position="173"/>
        <end position="182"/>
    </location>
</feature>
<dbReference type="AlphaFoldDB" id="A0A9P3GSA1"/>
<reference evidence="2 3" key="1">
    <citation type="submission" date="2021-08" db="EMBL/GenBank/DDBJ databases">
        <title>Draft Genome Sequence of Phanerochaete sordida strain YK-624.</title>
        <authorList>
            <person name="Mori T."/>
            <person name="Dohra H."/>
            <person name="Suzuki T."/>
            <person name="Kawagishi H."/>
            <person name="Hirai H."/>
        </authorList>
    </citation>
    <scope>NUCLEOTIDE SEQUENCE [LARGE SCALE GENOMIC DNA]</scope>
    <source>
        <strain evidence="2 3">YK-624</strain>
    </source>
</reference>
<dbReference type="EMBL" id="BPQB01000267">
    <property type="protein sequence ID" value="GJF00968.1"/>
    <property type="molecule type" value="Genomic_DNA"/>
</dbReference>